<protein>
    <submittedName>
        <fullName evidence="3">Tetratricopeptide repeat protein</fullName>
    </submittedName>
</protein>
<dbReference type="InterPro" id="IPR011990">
    <property type="entry name" value="TPR-like_helical_dom_sf"/>
</dbReference>
<reference evidence="3" key="1">
    <citation type="submission" date="2022-11" db="EMBL/GenBank/DDBJ databases">
        <title>Minimal conservation of predation-associated metabolite biosynthetic gene clusters underscores biosynthetic potential of Myxococcota including descriptions for ten novel species: Archangium lansinium sp. nov., Myxococcus landrumus sp. nov., Nannocystis bai.</title>
        <authorList>
            <person name="Ahearne A."/>
            <person name="Stevens C."/>
            <person name="Phillips K."/>
        </authorList>
    </citation>
    <scope>NUCLEOTIDE SEQUENCE</scope>
    <source>
        <strain evidence="3">Na p29</strain>
    </source>
</reference>
<gene>
    <name evidence="3" type="ORF">OV079_50645</name>
</gene>
<name>A0A9X3F0C5_9BACT</name>
<evidence type="ECO:0000313" key="3">
    <source>
        <dbReference type="EMBL" id="MCY1013658.1"/>
    </source>
</evidence>
<keyword evidence="1" id="KW-0677">Repeat</keyword>
<dbReference type="Gene3D" id="1.25.40.10">
    <property type="entry name" value="Tetratricopeptide repeat domain"/>
    <property type="match status" value="2"/>
</dbReference>
<accession>A0A9X3F0C5</accession>
<dbReference type="EMBL" id="JAPNKE010000002">
    <property type="protein sequence ID" value="MCY1013658.1"/>
    <property type="molecule type" value="Genomic_DNA"/>
</dbReference>
<dbReference type="PANTHER" id="PTHR45641">
    <property type="entry name" value="TETRATRICOPEPTIDE REPEAT PROTEIN (AFU_ORTHOLOGUE AFUA_6G03870)"/>
    <property type="match status" value="1"/>
</dbReference>
<dbReference type="RefSeq" id="WP_267777738.1">
    <property type="nucleotide sequence ID" value="NZ_JAPNKE010000002.1"/>
</dbReference>
<organism evidence="3 4">
    <name type="scientific">Nannocystis pusilla</name>
    <dbReference type="NCBI Taxonomy" id="889268"/>
    <lineage>
        <taxon>Bacteria</taxon>
        <taxon>Pseudomonadati</taxon>
        <taxon>Myxococcota</taxon>
        <taxon>Polyangia</taxon>
        <taxon>Nannocystales</taxon>
        <taxon>Nannocystaceae</taxon>
        <taxon>Nannocystis</taxon>
    </lineage>
</organism>
<dbReference type="Proteomes" id="UP001150924">
    <property type="component" value="Unassembled WGS sequence"/>
</dbReference>
<dbReference type="SUPFAM" id="SSF48452">
    <property type="entry name" value="TPR-like"/>
    <property type="match status" value="2"/>
</dbReference>
<keyword evidence="2" id="KW-0802">TPR repeat</keyword>
<evidence type="ECO:0000256" key="1">
    <source>
        <dbReference type="ARBA" id="ARBA00022737"/>
    </source>
</evidence>
<keyword evidence="4" id="KW-1185">Reference proteome</keyword>
<dbReference type="Pfam" id="PF13424">
    <property type="entry name" value="TPR_12"/>
    <property type="match status" value="1"/>
</dbReference>
<dbReference type="PANTHER" id="PTHR45641:SF19">
    <property type="entry name" value="NEPHROCYSTIN-3"/>
    <property type="match status" value="1"/>
</dbReference>
<evidence type="ECO:0000313" key="4">
    <source>
        <dbReference type="Proteomes" id="UP001150924"/>
    </source>
</evidence>
<dbReference type="AlphaFoldDB" id="A0A9X3F0C5"/>
<sequence length="630" mass="66356">MWSEARADALREAFVATGLTYAADTAQRVAPLVDAYAGAWAASRRASCEAHRRGQQSDALFDLSMACLDRRRAGLVALTDLLVHADAALVDRAIEATLGLPPVTACTDATALTTETRVPDEPTLARGVAAERLRLAEAEVLLGAGRFTAAAEAAGATLARAEALGFSPLVAESALVLGTTELEQTRGEAAERALTTALRRGIEGRADRTAAEAVARRLYVRGVQLGRDEAAGSDEELVIAHVGRFPADGRLQWLAYNNRGTRMHMRQEVAAARSLYEQALAHTQGPTPLELARTRVNLGSLAAEARDYAAALASYSAALAEATAALGPGHPLVQQILVYEAKALQSLGRHALARARIEQALQHVAPAGQATPAAMWPFIRLSDLERRRGARAKAAELASRALALAQDDLLGTINAETMLAEALDDPIAAQEHYAAALARCEASFGERHMITASFQRHAAAGLLRLGQASEAQAWIRRSLATCEALDPSAAVTAESRRVASDIALALGQHEEALASARASLALLAALPGDRALDVAAARRSLGRALLAAGRDDEASEALRAALESMAPRLDADDPDLAGARVELARALLADEASRAPEARALLEPAIATYRVLGATFAGQREAAERLLADP</sequence>
<evidence type="ECO:0000256" key="2">
    <source>
        <dbReference type="ARBA" id="ARBA00022803"/>
    </source>
</evidence>
<comment type="caution">
    <text evidence="3">The sequence shown here is derived from an EMBL/GenBank/DDBJ whole genome shotgun (WGS) entry which is preliminary data.</text>
</comment>
<proteinExistence type="predicted"/>